<dbReference type="EMBL" id="ATMH01011084">
    <property type="protein sequence ID" value="EPY16515.1"/>
    <property type="molecule type" value="Genomic_DNA"/>
</dbReference>
<dbReference type="Proteomes" id="UP000015354">
    <property type="component" value="Unassembled WGS sequence"/>
</dbReference>
<reference evidence="2 3" key="1">
    <citation type="journal article" date="2013" name="PLoS ONE">
        <title>Predicting the Proteins of Angomonas deanei, Strigomonas culicis and Their Respective Endosymbionts Reveals New Aspects of the Trypanosomatidae Family.</title>
        <authorList>
            <person name="Motta M.C."/>
            <person name="Martins A.C."/>
            <person name="de Souza S.S."/>
            <person name="Catta-Preta C.M."/>
            <person name="Silva R."/>
            <person name="Klein C.C."/>
            <person name="de Almeida L.G."/>
            <person name="de Lima Cunha O."/>
            <person name="Ciapina L.P."/>
            <person name="Brocchi M."/>
            <person name="Colabardini A.C."/>
            <person name="de Araujo Lima B."/>
            <person name="Machado C.R."/>
            <person name="de Almeida Soares C.M."/>
            <person name="Probst C.M."/>
            <person name="de Menezes C.B."/>
            <person name="Thompson C.E."/>
            <person name="Bartholomeu D.C."/>
            <person name="Gradia D.F."/>
            <person name="Pavoni D.P."/>
            <person name="Grisard E.C."/>
            <person name="Fantinatti-Garboggini F."/>
            <person name="Marchini F.K."/>
            <person name="Rodrigues-Luiz G.F."/>
            <person name="Wagner G."/>
            <person name="Goldman G.H."/>
            <person name="Fietto J.L."/>
            <person name="Elias M.C."/>
            <person name="Goldman M.H."/>
            <person name="Sagot M.F."/>
            <person name="Pereira M."/>
            <person name="Stoco P.H."/>
            <person name="de Mendonca-Neto R.P."/>
            <person name="Teixeira S.M."/>
            <person name="Maciel T.E."/>
            <person name="de Oliveira Mendes T.A."/>
            <person name="Urmenyi T.P."/>
            <person name="de Souza W."/>
            <person name="Schenkman S."/>
            <person name="de Vasconcelos A.T."/>
        </authorList>
    </citation>
    <scope>NUCLEOTIDE SEQUENCE [LARGE SCALE GENOMIC DNA]</scope>
</reference>
<accession>S9V137</accession>
<protein>
    <submittedName>
        <fullName evidence="2">Uncharacterized protein</fullName>
    </submittedName>
</protein>
<organism evidence="2 3">
    <name type="scientific">Strigomonas culicis</name>
    <dbReference type="NCBI Taxonomy" id="28005"/>
    <lineage>
        <taxon>Eukaryota</taxon>
        <taxon>Discoba</taxon>
        <taxon>Euglenozoa</taxon>
        <taxon>Kinetoplastea</taxon>
        <taxon>Metakinetoplastina</taxon>
        <taxon>Trypanosomatida</taxon>
        <taxon>Trypanosomatidae</taxon>
        <taxon>Strigomonadinae</taxon>
        <taxon>Strigomonas</taxon>
    </lineage>
</organism>
<evidence type="ECO:0000313" key="3">
    <source>
        <dbReference type="Proteomes" id="UP000015354"/>
    </source>
</evidence>
<dbReference type="AlphaFoldDB" id="S9V137"/>
<evidence type="ECO:0000313" key="2">
    <source>
        <dbReference type="EMBL" id="EPY16515.1"/>
    </source>
</evidence>
<gene>
    <name evidence="2" type="ORF">STCU_11177</name>
</gene>
<comment type="caution">
    <text evidence="2">The sequence shown here is derived from an EMBL/GenBank/DDBJ whole genome shotgun (WGS) entry which is preliminary data.</text>
</comment>
<evidence type="ECO:0000256" key="1">
    <source>
        <dbReference type="SAM" id="MobiDB-lite"/>
    </source>
</evidence>
<keyword evidence="3" id="KW-1185">Reference proteome</keyword>
<proteinExistence type="predicted"/>
<name>S9V137_9TRYP</name>
<sequence length="234" mass="25705">MARLYGRIIYYKPQPSQQQHTNTNSFEGCTLILPEHLLPSLHLGSLATGPAGPQSNLLFLHKPFFLFPSLRLVLAAYTITSYALLQQEKESAVRTERRQRQRPPPPTGGAPRETCDVAVDGSQLLACMTPPTRATTAAMYVPSATKSLPPTPFKNSFYDPFGALPEYSYPPHATDPTDEEVVEDGEDGQTADAAPLDTVGLGFERGPDSGWYVAPDILFSIYSSMNEKRDTMNP</sequence>
<feature type="region of interest" description="Disordered" evidence="1">
    <location>
        <begin position="91"/>
        <end position="114"/>
    </location>
</feature>